<accession>A0A4Y2TMT7</accession>
<gene>
    <name evidence="1" type="ORF">AVEN_14108_1</name>
</gene>
<protein>
    <recommendedName>
        <fullName evidence="3">DUF4219 domain-containing protein</fullName>
    </recommendedName>
</protein>
<proteinExistence type="predicted"/>
<comment type="caution">
    <text evidence="1">The sequence shown here is derived from an EMBL/GenBank/DDBJ whole genome shotgun (WGS) entry which is preliminary data.</text>
</comment>
<dbReference type="OrthoDB" id="8017485at2759"/>
<dbReference type="EMBL" id="BGPR01029120">
    <property type="protein sequence ID" value="GBO00700.1"/>
    <property type="molecule type" value="Genomic_DNA"/>
</dbReference>
<reference evidence="1 2" key="1">
    <citation type="journal article" date="2019" name="Sci. Rep.">
        <title>Orb-weaving spider Araneus ventricosus genome elucidates the spidroin gene catalogue.</title>
        <authorList>
            <person name="Kono N."/>
            <person name="Nakamura H."/>
            <person name="Ohtoshi R."/>
            <person name="Moran D.A.P."/>
            <person name="Shinohara A."/>
            <person name="Yoshida Y."/>
            <person name="Fujiwara M."/>
            <person name="Mori M."/>
            <person name="Tomita M."/>
            <person name="Arakawa K."/>
        </authorList>
    </citation>
    <scope>NUCLEOTIDE SEQUENCE [LARGE SCALE GENOMIC DNA]</scope>
</reference>
<evidence type="ECO:0008006" key="3">
    <source>
        <dbReference type="Google" id="ProtNLM"/>
    </source>
</evidence>
<dbReference type="AlphaFoldDB" id="A0A4Y2TMT7"/>
<keyword evidence="2" id="KW-1185">Reference proteome</keyword>
<evidence type="ECO:0000313" key="2">
    <source>
        <dbReference type="Proteomes" id="UP000499080"/>
    </source>
</evidence>
<evidence type="ECO:0000313" key="1">
    <source>
        <dbReference type="EMBL" id="GBO00700.1"/>
    </source>
</evidence>
<name>A0A4Y2TMT7_ARAVE</name>
<organism evidence="1 2">
    <name type="scientific">Araneus ventricosus</name>
    <name type="common">Orbweaver spider</name>
    <name type="synonym">Epeira ventricosa</name>
    <dbReference type="NCBI Taxonomy" id="182803"/>
    <lineage>
        <taxon>Eukaryota</taxon>
        <taxon>Metazoa</taxon>
        <taxon>Ecdysozoa</taxon>
        <taxon>Arthropoda</taxon>
        <taxon>Chelicerata</taxon>
        <taxon>Arachnida</taxon>
        <taxon>Araneae</taxon>
        <taxon>Araneomorphae</taxon>
        <taxon>Entelegynae</taxon>
        <taxon>Araneoidea</taxon>
        <taxon>Araneidae</taxon>
        <taxon>Araneus</taxon>
    </lineage>
</organism>
<sequence>MADNMVNSLAFSKLNGDNWRHWKFIMEMLCYEGLFGFIEGTEEEPTGDKTEIEKLNRIIRTVGQRIAYRNSVPIFTRKGEDQASKNNIASEIDKVAECLNKNHTVLNALGELPKDYGLN</sequence>
<dbReference type="Proteomes" id="UP000499080">
    <property type="component" value="Unassembled WGS sequence"/>
</dbReference>